<gene>
    <name evidence="4" type="ORF">DSM107010_57850</name>
</gene>
<protein>
    <recommendedName>
        <fullName evidence="6">Ankyrin repeat domain-containing protein</fullName>
    </recommendedName>
</protein>
<feature type="repeat" description="ANK" evidence="3">
    <location>
        <begin position="6"/>
        <end position="38"/>
    </location>
</feature>
<feature type="repeat" description="ANK" evidence="3">
    <location>
        <begin position="39"/>
        <end position="71"/>
    </location>
</feature>
<evidence type="ECO:0000256" key="3">
    <source>
        <dbReference type="PROSITE-ProRule" id="PRU00023"/>
    </source>
</evidence>
<organism evidence="4 5">
    <name type="scientific">Chroococcidiopsis cubana SAG 39.79</name>
    <dbReference type="NCBI Taxonomy" id="388085"/>
    <lineage>
        <taxon>Bacteria</taxon>
        <taxon>Bacillati</taxon>
        <taxon>Cyanobacteriota</taxon>
        <taxon>Cyanophyceae</taxon>
        <taxon>Chroococcidiopsidales</taxon>
        <taxon>Chroococcidiopsidaceae</taxon>
        <taxon>Chroococcidiopsis</taxon>
    </lineage>
</organism>
<comment type="caution">
    <text evidence="4">The sequence shown here is derived from an EMBL/GenBank/DDBJ whole genome shotgun (WGS) entry which is preliminary data.</text>
</comment>
<dbReference type="EMBL" id="RSCK01000086">
    <property type="protein sequence ID" value="RUT04505.1"/>
    <property type="molecule type" value="Genomic_DNA"/>
</dbReference>
<evidence type="ECO:0000313" key="5">
    <source>
        <dbReference type="Proteomes" id="UP000282574"/>
    </source>
</evidence>
<dbReference type="PROSITE" id="PS50297">
    <property type="entry name" value="ANK_REP_REGION"/>
    <property type="match status" value="3"/>
</dbReference>
<dbReference type="PANTHER" id="PTHR24171:SF9">
    <property type="entry name" value="ANKYRIN REPEAT DOMAIN-CONTAINING PROTEIN 39"/>
    <property type="match status" value="1"/>
</dbReference>
<evidence type="ECO:0008006" key="6">
    <source>
        <dbReference type="Google" id="ProtNLM"/>
    </source>
</evidence>
<dbReference type="InterPro" id="IPR036770">
    <property type="entry name" value="Ankyrin_rpt-contain_sf"/>
</dbReference>
<dbReference type="PROSITE" id="PS50088">
    <property type="entry name" value="ANK_REPEAT"/>
    <property type="match status" value="4"/>
</dbReference>
<sequence length="161" mass="17086">MKTNLVTSTSLVAAVNDNNLELAKKLIASGADANQTDSYGNSLLIISAANGDSEMVRLLLNSGANIRAVDSSMKGTALHAASYLGYPAVMKVLIEYGIDLNAQGPYNGYSALHDAVVQNNIEGVKLLVDASAQLNTRSKYGDTPLELAMKCRRREIVSILA</sequence>
<dbReference type="InterPro" id="IPR002110">
    <property type="entry name" value="Ankyrin_rpt"/>
</dbReference>
<dbReference type="SMART" id="SM00248">
    <property type="entry name" value="ANK"/>
    <property type="match status" value="4"/>
</dbReference>
<dbReference type="Proteomes" id="UP000282574">
    <property type="component" value="Unassembled WGS sequence"/>
</dbReference>
<keyword evidence="1" id="KW-0677">Repeat</keyword>
<dbReference type="AlphaFoldDB" id="A0AB37UBD7"/>
<evidence type="ECO:0000313" key="4">
    <source>
        <dbReference type="EMBL" id="RUT04505.1"/>
    </source>
</evidence>
<feature type="repeat" description="ANK" evidence="3">
    <location>
        <begin position="73"/>
        <end position="105"/>
    </location>
</feature>
<dbReference type="RefSeq" id="WP_015154197.1">
    <property type="nucleotide sequence ID" value="NZ_JAVKZF010000002.1"/>
</dbReference>
<reference evidence="4 5" key="1">
    <citation type="journal article" date="2019" name="Genome Biol. Evol.">
        <title>Day and night: Metabolic profiles and evolutionary relationships of six axenic non-marine cyanobacteria.</title>
        <authorList>
            <person name="Will S.E."/>
            <person name="Henke P."/>
            <person name="Boedeker C."/>
            <person name="Huang S."/>
            <person name="Brinkmann H."/>
            <person name="Rohde M."/>
            <person name="Jarek M."/>
            <person name="Friedl T."/>
            <person name="Seufert S."/>
            <person name="Schumacher M."/>
            <person name="Overmann J."/>
            <person name="Neumann-Schaal M."/>
            <person name="Petersen J."/>
        </authorList>
    </citation>
    <scope>NUCLEOTIDE SEQUENCE [LARGE SCALE GENOMIC DNA]</scope>
    <source>
        <strain evidence="4 5">SAG 39.79</strain>
    </source>
</reference>
<dbReference type="Gene3D" id="1.25.40.20">
    <property type="entry name" value="Ankyrin repeat-containing domain"/>
    <property type="match status" value="1"/>
</dbReference>
<proteinExistence type="predicted"/>
<evidence type="ECO:0000256" key="2">
    <source>
        <dbReference type="ARBA" id="ARBA00023043"/>
    </source>
</evidence>
<name>A0AB37UBD7_9CYAN</name>
<feature type="repeat" description="ANK" evidence="3">
    <location>
        <begin position="107"/>
        <end position="139"/>
    </location>
</feature>
<accession>A0AB37UBD7</accession>
<evidence type="ECO:0000256" key="1">
    <source>
        <dbReference type="ARBA" id="ARBA00022737"/>
    </source>
</evidence>
<dbReference type="SUPFAM" id="SSF48403">
    <property type="entry name" value="Ankyrin repeat"/>
    <property type="match status" value="1"/>
</dbReference>
<keyword evidence="5" id="KW-1185">Reference proteome</keyword>
<dbReference type="PANTHER" id="PTHR24171">
    <property type="entry name" value="ANKYRIN REPEAT DOMAIN-CONTAINING PROTEIN 39-RELATED"/>
    <property type="match status" value="1"/>
</dbReference>
<keyword evidence="2 3" id="KW-0040">ANK repeat</keyword>
<dbReference type="Pfam" id="PF12796">
    <property type="entry name" value="Ank_2"/>
    <property type="match status" value="2"/>
</dbReference>